<keyword evidence="2" id="KW-0812">Transmembrane</keyword>
<dbReference type="InterPro" id="IPR042336">
    <property type="entry name" value="GOLIM4"/>
</dbReference>
<evidence type="ECO:0000313" key="3">
    <source>
        <dbReference type="EMBL" id="CAG12349.1"/>
    </source>
</evidence>
<feature type="compositionally biased region" description="Low complexity" evidence="1">
    <location>
        <begin position="263"/>
        <end position="273"/>
    </location>
</feature>
<dbReference type="AlphaFoldDB" id="Q4RGY3"/>
<feature type="compositionally biased region" description="Basic and acidic residues" evidence="1">
    <location>
        <begin position="280"/>
        <end position="325"/>
    </location>
</feature>
<dbReference type="PANTHER" id="PTHR22909">
    <property type="entry name" value="GOLGI INTEGRAL MEMBRANE PROTEIN 4"/>
    <property type="match status" value="1"/>
</dbReference>
<evidence type="ECO:0000256" key="2">
    <source>
        <dbReference type="SAM" id="Phobius"/>
    </source>
</evidence>
<gene>
    <name evidence="3" type="ORF">GSTENG00034601001</name>
</gene>
<sequence length="533" mass="61655">MGNGVCSRRQRRIFQGLLLLTVVCGVFYGGMMSYEMHKQLRRTEAMALKYQQHQESLSAQLQVVYEHRSRLEKSLQKERLEHKKSKEGEEHPAGAPQRPPAETGDYLSYKMEAQQSLNKEKQDSISRMNSLQVQHQILKNQHEDLKKQYYELQDQHQAQGDDHNRQLDEHRERYDKLQQIKELEVSQLKDSIFNLREENKQLRRAHHDIHTQLQDAQARHQDLKAAHDQLALNLQDHKSALAAAQVQVDEYKQLKESLNAASNQRQANGAQNPPAAPESHNPEAHKDTDVERPHKDEHHLVHEDTDSRGLHQQEPPAERIKSSFDRRLEAQRAEERRRIHRQQEALRLQREREQRLKEEEEKRKEEEEKQRQERADKQEQRSASGKRTDDEAEAHHAEDEGETSARSPACGCGGNTHAHTHTRTCALSVCGDHLWTVPLQGVVDAELDPEDDPNNQGEDEFDEAEDEQLQHRVTEEEEEEEEPAAPAQHRDAHAGHEPAGPAVEEELVMAGNPDQQEDPVDEQYQEDLEDEVC</sequence>
<feature type="compositionally biased region" description="Acidic residues" evidence="1">
    <location>
        <begin position="515"/>
        <end position="533"/>
    </location>
</feature>
<organism evidence="3">
    <name type="scientific">Tetraodon nigroviridis</name>
    <name type="common">Spotted green pufferfish</name>
    <name type="synonym">Chelonodon nigroviridis</name>
    <dbReference type="NCBI Taxonomy" id="99883"/>
    <lineage>
        <taxon>Eukaryota</taxon>
        <taxon>Metazoa</taxon>
        <taxon>Chordata</taxon>
        <taxon>Craniata</taxon>
        <taxon>Vertebrata</taxon>
        <taxon>Euteleostomi</taxon>
        <taxon>Actinopterygii</taxon>
        <taxon>Neopterygii</taxon>
        <taxon>Teleostei</taxon>
        <taxon>Neoteleostei</taxon>
        <taxon>Acanthomorphata</taxon>
        <taxon>Eupercaria</taxon>
        <taxon>Tetraodontiformes</taxon>
        <taxon>Tetradontoidea</taxon>
        <taxon>Tetraodontidae</taxon>
        <taxon>Tetraodon</taxon>
    </lineage>
</organism>
<feature type="region of interest" description="Disordered" evidence="1">
    <location>
        <begin position="350"/>
        <end position="408"/>
    </location>
</feature>
<feature type="compositionally biased region" description="Acidic residues" evidence="1">
    <location>
        <begin position="445"/>
        <end position="467"/>
    </location>
</feature>
<feature type="region of interest" description="Disordered" evidence="1">
    <location>
        <begin position="77"/>
        <end position="104"/>
    </location>
</feature>
<protein>
    <submittedName>
        <fullName evidence="3">(spotted green pufferfish) hypothetical protein</fullName>
    </submittedName>
</protein>
<reference evidence="3" key="2">
    <citation type="submission" date="2004-02" db="EMBL/GenBank/DDBJ databases">
        <authorList>
            <consortium name="Genoscope"/>
            <consortium name="Whitehead Institute Centre for Genome Research"/>
        </authorList>
    </citation>
    <scope>NUCLEOTIDE SEQUENCE</scope>
</reference>
<feature type="region of interest" description="Disordered" evidence="1">
    <location>
        <begin position="262"/>
        <end position="325"/>
    </location>
</feature>
<evidence type="ECO:0000256" key="1">
    <source>
        <dbReference type="SAM" id="MobiDB-lite"/>
    </source>
</evidence>
<accession>Q4RGY3</accession>
<dbReference type="GO" id="GO:0000139">
    <property type="term" value="C:Golgi membrane"/>
    <property type="evidence" value="ECO:0007669"/>
    <property type="project" value="InterPro"/>
</dbReference>
<feature type="transmembrane region" description="Helical" evidence="2">
    <location>
        <begin position="12"/>
        <end position="34"/>
    </location>
</feature>
<comment type="caution">
    <text evidence="3">The sequence shown here is derived from an EMBL/GenBank/DDBJ whole genome shotgun (WGS) entry which is preliminary data.</text>
</comment>
<name>Q4RGY3_TETNG</name>
<dbReference type="EMBL" id="CAAE01015085">
    <property type="protein sequence ID" value="CAG12349.1"/>
    <property type="molecule type" value="Genomic_DNA"/>
</dbReference>
<feature type="non-terminal residue" evidence="3">
    <location>
        <position position="533"/>
    </location>
</feature>
<keyword evidence="2" id="KW-0472">Membrane</keyword>
<dbReference type="PANTHER" id="PTHR22909:SF24">
    <property type="entry name" value="GOLGI INTEGRAL MEMBRANE PROTEIN 4-RELATED"/>
    <property type="match status" value="1"/>
</dbReference>
<keyword evidence="2" id="KW-1133">Transmembrane helix</keyword>
<feature type="compositionally biased region" description="Basic and acidic residues" evidence="1">
    <location>
        <begin position="350"/>
        <end position="398"/>
    </location>
</feature>
<dbReference type="OrthoDB" id="6288648at2759"/>
<proteinExistence type="predicted"/>
<reference evidence="3" key="1">
    <citation type="journal article" date="2004" name="Nature">
        <title>Genome duplication in the teleost fish Tetraodon nigroviridis reveals the early vertebrate proto-karyotype.</title>
        <authorList>
            <person name="Jaillon O."/>
            <person name="Aury J.-M."/>
            <person name="Brunet F."/>
            <person name="Petit J.-L."/>
            <person name="Stange-Thomann N."/>
            <person name="Mauceli E."/>
            <person name="Bouneau L."/>
            <person name="Fischer C."/>
            <person name="Ozouf-Costaz C."/>
            <person name="Bernot A."/>
            <person name="Nicaud S."/>
            <person name="Jaffe D."/>
            <person name="Fisher S."/>
            <person name="Lutfalla G."/>
            <person name="Dossat C."/>
            <person name="Segurens B."/>
            <person name="Dasilva C."/>
            <person name="Salanoubat M."/>
            <person name="Levy M."/>
            <person name="Boudet N."/>
            <person name="Castellano S."/>
            <person name="Anthouard V."/>
            <person name="Jubin C."/>
            <person name="Castelli V."/>
            <person name="Katinka M."/>
            <person name="Vacherie B."/>
            <person name="Biemont C."/>
            <person name="Skalli Z."/>
            <person name="Cattolico L."/>
            <person name="Poulain J."/>
            <person name="De Berardinis V."/>
            <person name="Cruaud C."/>
            <person name="Duprat S."/>
            <person name="Brottier P."/>
            <person name="Coutanceau J.-P."/>
            <person name="Gouzy J."/>
            <person name="Parra G."/>
            <person name="Lardier G."/>
            <person name="Chapple C."/>
            <person name="McKernan K.J."/>
            <person name="McEwan P."/>
            <person name="Bosak S."/>
            <person name="Kellis M."/>
            <person name="Volff J.-N."/>
            <person name="Guigo R."/>
            <person name="Zody M.C."/>
            <person name="Mesirov J."/>
            <person name="Lindblad-Toh K."/>
            <person name="Birren B."/>
            <person name="Nusbaum C."/>
            <person name="Kahn D."/>
            <person name="Robinson-Rechavi M."/>
            <person name="Laudet V."/>
            <person name="Schachter V."/>
            <person name="Quetier F."/>
            <person name="Saurin W."/>
            <person name="Scarpelli C."/>
            <person name="Wincker P."/>
            <person name="Lander E.S."/>
            <person name="Weissenbach J."/>
            <person name="Roest Crollius H."/>
        </authorList>
    </citation>
    <scope>NUCLEOTIDE SEQUENCE [LARGE SCALE GENOMIC DNA]</scope>
</reference>
<dbReference type="KEGG" id="tng:GSTEN00034601G001"/>
<feature type="region of interest" description="Disordered" evidence="1">
    <location>
        <begin position="445"/>
        <end position="533"/>
    </location>
</feature>
<feature type="compositionally biased region" description="Basic and acidic residues" evidence="1">
    <location>
        <begin position="77"/>
        <end position="92"/>
    </location>
</feature>